<reference evidence="5 6" key="2">
    <citation type="submission" date="2023-12" db="EMBL/GenBank/DDBJ databases">
        <title>Description of an unclassified Opitutus bacterium of Verrucomicrobiota.</title>
        <authorList>
            <person name="Zhang D.-F."/>
        </authorList>
    </citation>
    <scope>NUCLEOTIDE SEQUENCE [LARGE SCALE GENOMIC DNA]</scope>
    <source>
        <strain evidence="5 6">WL0086</strain>
    </source>
</reference>
<evidence type="ECO:0000313" key="6">
    <source>
        <dbReference type="Proteomes" id="UP000738431"/>
    </source>
</evidence>
<dbReference type="Pfam" id="PF12833">
    <property type="entry name" value="HTH_18"/>
    <property type="match status" value="1"/>
</dbReference>
<dbReference type="RefSeq" id="WP_221029752.1">
    <property type="nucleotide sequence ID" value="NZ_CP139781.1"/>
</dbReference>
<evidence type="ECO:0000256" key="1">
    <source>
        <dbReference type="ARBA" id="ARBA00023015"/>
    </source>
</evidence>
<dbReference type="PROSITE" id="PS01124">
    <property type="entry name" value="HTH_ARAC_FAMILY_2"/>
    <property type="match status" value="1"/>
</dbReference>
<organism evidence="5 6">
    <name type="scientific">Actomonas aquatica</name>
    <dbReference type="NCBI Taxonomy" id="2866162"/>
    <lineage>
        <taxon>Bacteria</taxon>
        <taxon>Pseudomonadati</taxon>
        <taxon>Verrucomicrobiota</taxon>
        <taxon>Opitutia</taxon>
        <taxon>Opitutales</taxon>
        <taxon>Opitutaceae</taxon>
        <taxon>Actomonas</taxon>
    </lineage>
</organism>
<dbReference type="PANTHER" id="PTHR43280:SF28">
    <property type="entry name" value="HTH-TYPE TRANSCRIPTIONAL ACTIVATOR RHAS"/>
    <property type="match status" value="1"/>
</dbReference>
<evidence type="ECO:0000259" key="4">
    <source>
        <dbReference type="PROSITE" id="PS01124"/>
    </source>
</evidence>
<keyword evidence="1" id="KW-0805">Transcription regulation</keyword>
<sequence length="284" mass="31812">MPTSAPLHFTVPADGVVFAESVHAGDFRMSERTDPFHKVLYVQRGRVALQLGAAEEGPVLEAGAGTLLIVPAGQRHRLTDVELSVLLLLGFGKEFVDTDADLREMWNRLRRSQGSSMRLRPVQAGPVVGCWRQGILEQTEQRRGHGVAARMLALQVLLGADRYQLRAVEDSTAERVTHLLEDLETTFYRPWSIDLAAHQVGLSRRQFTLRFREQTGKSFVEYLNALRLAHAERLLRSGRYSVTGAAFSSGFEDLSHFYRLFRGRHGVAPKQWMADQATTTPTTT</sequence>
<keyword evidence="6" id="KW-1185">Reference proteome</keyword>
<evidence type="ECO:0000256" key="3">
    <source>
        <dbReference type="ARBA" id="ARBA00023163"/>
    </source>
</evidence>
<dbReference type="EMBL" id="CP139781">
    <property type="protein sequence ID" value="WRQ89562.1"/>
    <property type="molecule type" value="Genomic_DNA"/>
</dbReference>
<dbReference type="Gene3D" id="2.60.120.10">
    <property type="entry name" value="Jelly Rolls"/>
    <property type="match status" value="1"/>
</dbReference>
<keyword evidence="2" id="KW-0238">DNA-binding</keyword>
<dbReference type="InterPro" id="IPR014710">
    <property type="entry name" value="RmlC-like_jellyroll"/>
</dbReference>
<accession>A0ABZ1CD11</accession>
<dbReference type="InterPro" id="IPR018060">
    <property type="entry name" value="HTH_AraC"/>
</dbReference>
<evidence type="ECO:0000313" key="5">
    <source>
        <dbReference type="EMBL" id="WRQ89562.1"/>
    </source>
</evidence>
<dbReference type="Gene3D" id="1.10.10.60">
    <property type="entry name" value="Homeodomain-like"/>
    <property type="match status" value="2"/>
</dbReference>
<dbReference type="SMART" id="SM00342">
    <property type="entry name" value="HTH_ARAC"/>
    <property type="match status" value="1"/>
</dbReference>
<dbReference type="SUPFAM" id="SSF51182">
    <property type="entry name" value="RmlC-like cupins"/>
    <property type="match status" value="1"/>
</dbReference>
<gene>
    <name evidence="5" type="ORF">K1X11_009090</name>
</gene>
<dbReference type="PANTHER" id="PTHR43280">
    <property type="entry name" value="ARAC-FAMILY TRANSCRIPTIONAL REGULATOR"/>
    <property type="match status" value="1"/>
</dbReference>
<protein>
    <submittedName>
        <fullName evidence="5">Helix-turn-helix domain-containing protein</fullName>
    </submittedName>
</protein>
<feature type="domain" description="HTH araC/xylS-type" evidence="4">
    <location>
        <begin position="177"/>
        <end position="275"/>
    </location>
</feature>
<dbReference type="InterPro" id="IPR011051">
    <property type="entry name" value="RmlC_Cupin_sf"/>
</dbReference>
<proteinExistence type="predicted"/>
<dbReference type="InterPro" id="IPR009057">
    <property type="entry name" value="Homeodomain-like_sf"/>
</dbReference>
<reference evidence="5 6" key="1">
    <citation type="submission" date="2021-08" db="EMBL/GenBank/DDBJ databases">
        <authorList>
            <person name="Zhang D."/>
            <person name="Zhang A."/>
            <person name="Wang L."/>
        </authorList>
    </citation>
    <scope>NUCLEOTIDE SEQUENCE [LARGE SCALE GENOMIC DNA]</scope>
    <source>
        <strain evidence="5 6">WL0086</strain>
    </source>
</reference>
<dbReference type="Proteomes" id="UP000738431">
    <property type="component" value="Chromosome"/>
</dbReference>
<keyword evidence="3" id="KW-0804">Transcription</keyword>
<dbReference type="SUPFAM" id="SSF46689">
    <property type="entry name" value="Homeodomain-like"/>
    <property type="match status" value="2"/>
</dbReference>
<evidence type="ECO:0000256" key="2">
    <source>
        <dbReference type="ARBA" id="ARBA00023125"/>
    </source>
</evidence>
<name>A0ABZ1CD11_9BACT</name>